<dbReference type="GO" id="GO:0008202">
    <property type="term" value="P:steroid metabolic process"/>
    <property type="evidence" value="ECO:0007669"/>
    <property type="project" value="UniProtKB-ARBA"/>
</dbReference>
<dbReference type="InterPro" id="IPR027477">
    <property type="entry name" value="Succ_DH/fumarate_Rdtase_cat_sf"/>
</dbReference>
<evidence type="ECO:0000256" key="1">
    <source>
        <dbReference type="ARBA" id="ARBA00001974"/>
    </source>
</evidence>
<dbReference type="Gene3D" id="3.90.700.10">
    <property type="entry name" value="Succinate dehydrogenase/fumarate reductase flavoprotein, catalytic domain"/>
    <property type="match status" value="1"/>
</dbReference>
<dbReference type="GO" id="GO:0016491">
    <property type="term" value="F:oxidoreductase activity"/>
    <property type="evidence" value="ECO:0007669"/>
    <property type="project" value="UniProtKB-KW"/>
</dbReference>
<name>A0A5C9A2X3_9GAMM</name>
<feature type="domain" description="FAD-dependent oxidoreductase 2 FAD-binding" evidence="5">
    <location>
        <begin position="45"/>
        <end position="558"/>
    </location>
</feature>
<dbReference type="InterPro" id="IPR006311">
    <property type="entry name" value="TAT_signal"/>
</dbReference>
<dbReference type="PROSITE" id="PS51318">
    <property type="entry name" value="TAT"/>
    <property type="match status" value="1"/>
</dbReference>
<dbReference type="SUPFAM" id="SSF51905">
    <property type="entry name" value="FAD/NAD(P)-binding domain"/>
    <property type="match status" value="1"/>
</dbReference>
<gene>
    <name evidence="6" type="ORF">FVW59_03980</name>
</gene>
<organism evidence="6 7">
    <name type="scientific">Parahaliea aestuarii</name>
    <dbReference type="NCBI Taxonomy" id="1852021"/>
    <lineage>
        <taxon>Bacteria</taxon>
        <taxon>Pseudomonadati</taxon>
        <taxon>Pseudomonadota</taxon>
        <taxon>Gammaproteobacteria</taxon>
        <taxon>Cellvibrionales</taxon>
        <taxon>Halieaceae</taxon>
        <taxon>Parahaliea</taxon>
    </lineage>
</organism>
<evidence type="ECO:0000259" key="5">
    <source>
        <dbReference type="Pfam" id="PF00890"/>
    </source>
</evidence>
<evidence type="ECO:0000313" key="7">
    <source>
        <dbReference type="Proteomes" id="UP000321933"/>
    </source>
</evidence>
<keyword evidence="4" id="KW-0560">Oxidoreductase</keyword>
<dbReference type="Proteomes" id="UP000321933">
    <property type="component" value="Unassembled WGS sequence"/>
</dbReference>
<dbReference type="OrthoDB" id="9813348at2"/>
<proteinExistence type="predicted"/>
<dbReference type="AlphaFoldDB" id="A0A5C9A2X3"/>
<dbReference type="RefSeq" id="WP_148062906.1">
    <property type="nucleotide sequence ID" value="NZ_VRYZ01000001.1"/>
</dbReference>
<keyword evidence="7" id="KW-1185">Reference proteome</keyword>
<dbReference type="Gene3D" id="3.50.50.60">
    <property type="entry name" value="FAD/NAD(P)-binding domain"/>
    <property type="match status" value="2"/>
</dbReference>
<dbReference type="PANTHER" id="PTHR43400">
    <property type="entry name" value="FUMARATE REDUCTASE"/>
    <property type="match status" value="1"/>
</dbReference>
<keyword evidence="3" id="KW-0274">FAD</keyword>
<comment type="caution">
    <text evidence="6">The sequence shown here is derived from an EMBL/GenBank/DDBJ whole genome shotgun (WGS) entry which is preliminary data.</text>
</comment>
<evidence type="ECO:0000313" key="6">
    <source>
        <dbReference type="EMBL" id="TXS95066.1"/>
    </source>
</evidence>
<evidence type="ECO:0000256" key="2">
    <source>
        <dbReference type="ARBA" id="ARBA00022630"/>
    </source>
</evidence>
<dbReference type="InterPro" id="IPR050315">
    <property type="entry name" value="FAD-oxidoreductase_2"/>
</dbReference>
<comment type="cofactor">
    <cofactor evidence="1">
        <name>FAD</name>
        <dbReference type="ChEBI" id="CHEBI:57692"/>
    </cofactor>
</comment>
<sequence length="576" mass="62313">MGEKHQTGIGRRQLLTGAGAAAVLGVSARPAHPAMDSIHWEREVDVICVGSGAAACSAATVASHAGASVLILEKLPMLGGTTAKSGGVTWIPNNPILRAQGIDDDKLDCLRYLARYAYPQQYTPNSPTLGLRESDYRLLEAFYDNGTKAIEFLQDNDIVKFQQFRMWHVDKVPPDYADHLPENKVPRGRCIEPASGAGASAGGGSLAVTLANWLKSQGVPMLTEHPVTRLIMAADRVVGVEVLHEGNTLNFKARKGVVFGTGGYAHNTDLVSLHQTALYGSCALPGSTGDFIGMAGAVGAQMGALHMAWRTQVLFEEALRDRELGLGAFVLPGDSMIVVNRYGRRVTNEKRNYNDRTRTHFYYDPTREEYPNQLQFMVFDHRSLDAFGGNFPLPSSPAGSRYLIKGDTWDELTANIAARLAGVADQSGGFTLDPIFRDALQDSVERFNGYARKGMDTEFQRGKHQYDSDWHELFSSHRKDTEYPVNPMPSLVMHPFSEQGPYYAFILAAGALDTCGGPVINEHAQVLAADGSPIPGLYGAGNCISSPTRQAYAGAGGTIGPALTFGHIAGRHVMQS</sequence>
<dbReference type="InterPro" id="IPR036188">
    <property type="entry name" value="FAD/NAD-bd_sf"/>
</dbReference>
<dbReference type="SUPFAM" id="SSF56425">
    <property type="entry name" value="Succinate dehydrogenase/fumarate reductase flavoprotein, catalytic domain"/>
    <property type="match status" value="1"/>
</dbReference>
<protein>
    <submittedName>
        <fullName evidence="6">FAD-dependent oxidoreductase</fullName>
    </submittedName>
</protein>
<evidence type="ECO:0000256" key="4">
    <source>
        <dbReference type="ARBA" id="ARBA00023002"/>
    </source>
</evidence>
<keyword evidence="2" id="KW-0285">Flavoprotein</keyword>
<dbReference type="InterPro" id="IPR003953">
    <property type="entry name" value="FAD-dep_OxRdtase_2_FAD-bd"/>
</dbReference>
<accession>A0A5C9A2X3</accession>
<dbReference type="EMBL" id="VRYZ01000001">
    <property type="protein sequence ID" value="TXS95066.1"/>
    <property type="molecule type" value="Genomic_DNA"/>
</dbReference>
<reference evidence="6 7" key="1">
    <citation type="submission" date="2019-08" db="EMBL/GenBank/DDBJ databases">
        <title>Parahaliea maris sp. nov., isolated from the surface seawater.</title>
        <authorList>
            <person name="Liu Y."/>
        </authorList>
    </citation>
    <scope>NUCLEOTIDE SEQUENCE [LARGE SCALE GENOMIC DNA]</scope>
    <source>
        <strain evidence="6 7">S2-26</strain>
    </source>
</reference>
<evidence type="ECO:0000256" key="3">
    <source>
        <dbReference type="ARBA" id="ARBA00022827"/>
    </source>
</evidence>
<dbReference type="Pfam" id="PF00890">
    <property type="entry name" value="FAD_binding_2"/>
    <property type="match status" value="1"/>
</dbReference>
<dbReference type="PANTHER" id="PTHR43400:SF10">
    <property type="entry name" value="3-OXOSTEROID 1-DEHYDROGENASE"/>
    <property type="match status" value="1"/>
</dbReference>